<evidence type="ECO:0008006" key="3">
    <source>
        <dbReference type="Google" id="ProtNLM"/>
    </source>
</evidence>
<sequence length="98" mass="10486">MYVVIRKFNNMRSVAEAARRAESGIGQVLKAAPGFRGYYVFDGGGGVGGSVTFFEDRQTAIDANEKAMVWLKASLADLIDGEPEITLGEVLVAMTPEG</sequence>
<reference evidence="1 2" key="1">
    <citation type="journal article" date="2019" name="Microorganisms">
        <title>Genome Insights into the Novel Species Microvirga brassicacearum, a Rapeseed Endophyte with Biotechnological Potential.</title>
        <authorList>
            <person name="Jimenez-Gomez A."/>
            <person name="Saati-Santamaria Z."/>
            <person name="Igual J.M."/>
            <person name="Rivas R."/>
            <person name="Mateos P.F."/>
            <person name="Garcia-Fraile P."/>
        </authorList>
    </citation>
    <scope>NUCLEOTIDE SEQUENCE [LARGE SCALE GENOMIC DNA]</scope>
    <source>
        <strain evidence="1 2">CDVBN77</strain>
    </source>
</reference>
<dbReference type="Proteomes" id="UP000325684">
    <property type="component" value="Unassembled WGS sequence"/>
</dbReference>
<protein>
    <recommendedName>
        <fullName evidence="3">Antibiotic biosynthesis monooxygenase</fullName>
    </recommendedName>
</protein>
<dbReference type="RefSeq" id="WP_150941702.1">
    <property type="nucleotide sequence ID" value="NZ_VCMV01000002.1"/>
</dbReference>
<dbReference type="AlphaFoldDB" id="A0A5N3PI76"/>
<keyword evidence="2" id="KW-1185">Reference proteome</keyword>
<name>A0A5N3PI76_9HYPH</name>
<evidence type="ECO:0000313" key="2">
    <source>
        <dbReference type="Proteomes" id="UP000325684"/>
    </source>
</evidence>
<dbReference type="EMBL" id="VCMV01000002">
    <property type="protein sequence ID" value="KAB0269437.1"/>
    <property type="molecule type" value="Genomic_DNA"/>
</dbReference>
<dbReference type="OrthoDB" id="7259263at2"/>
<organism evidence="1 2">
    <name type="scientific">Microvirga brassicacearum</name>
    <dbReference type="NCBI Taxonomy" id="2580413"/>
    <lineage>
        <taxon>Bacteria</taxon>
        <taxon>Pseudomonadati</taxon>
        <taxon>Pseudomonadota</taxon>
        <taxon>Alphaproteobacteria</taxon>
        <taxon>Hyphomicrobiales</taxon>
        <taxon>Methylobacteriaceae</taxon>
        <taxon>Microvirga</taxon>
    </lineage>
</organism>
<gene>
    <name evidence="1" type="ORF">FEZ63_00600</name>
</gene>
<comment type="caution">
    <text evidence="1">The sequence shown here is derived from an EMBL/GenBank/DDBJ whole genome shotgun (WGS) entry which is preliminary data.</text>
</comment>
<evidence type="ECO:0000313" key="1">
    <source>
        <dbReference type="EMBL" id="KAB0269437.1"/>
    </source>
</evidence>
<proteinExistence type="predicted"/>
<accession>A0A5N3PI76</accession>